<proteinExistence type="inferred from homology"/>
<comment type="subcellular location">
    <subcellularLocation>
        <location evidence="1">Nucleus</location>
    </subcellularLocation>
</comment>
<reference evidence="11" key="1">
    <citation type="submission" date="2021-01" db="EMBL/GenBank/DDBJ databases">
        <authorList>
            <consortium name="Genoscope - CEA"/>
            <person name="William W."/>
        </authorList>
    </citation>
    <scope>NUCLEOTIDE SEQUENCE</scope>
</reference>
<dbReference type="OMA" id="CTTRANC"/>
<protein>
    <submittedName>
        <fullName evidence="11">Uncharacterized protein</fullName>
    </submittedName>
</protein>
<evidence type="ECO:0000256" key="7">
    <source>
        <dbReference type="ARBA" id="ARBA00022833"/>
    </source>
</evidence>
<dbReference type="PANTHER" id="PTHR12056:SF2">
    <property type="entry name" value="GEO11084P1"/>
    <property type="match status" value="1"/>
</dbReference>
<dbReference type="SUPFAM" id="SSF63393">
    <property type="entry name" value="RNA polymerase subunits"/>
    <property type="match status" value="1"/>
</dbReference>
<evidence type="ECO:0000256" key="4">
    <source>
        <dbReference type="ARBA" id="ARBA00022679"/>
    </source>
</evidence>
<dbReference type="FunFam" id="2.20.28.30:FF:000004">
    <property type="entry name" value="DNA-directed RNA polymerases I"/>
    <property type="match status" value="1"/>
</dbReference>
<dbReference type="HAMAP" id="MF_00615">
    <property type="entry name" value="RNApol_arch_Rpo12"/>
    <property type="match status" value="1"/>
</dbReference>
<evidence type="ECO:0000256" key="9">
    <source>
        <dbReference type="ARBA" id="ARBA00023242"/>
    </source>
</evidence>
<keyword evidence="9" id="KW-0539">Nucleus</keyword>
<dbReference type="Proteomes" id="UP000688137">
    <property type="component" value="Unassembled WGS sequence"/>
</dbReference>
<dbReference type="SMART" id="SM00659">
    <property type="entry name" value="RPOLCX"/>
    <property type="match status" value="1"/>
</dbReference>
<dbReference type="InterPro" id="IPR006591">
    <property type="entry name" value="RNAP_P/RPABC4"/>
</dbReference>
<dbReference type="GO" id="GO:0008270">
    <property type="term" value="F:zinc ion binding"/>
    <property type="evidence" value="ECO:0007669"/>
    <property type="project" value="InterPro"/>
</dbReference>
<sequence>MDIQDASRVVYICGKCGKDVQLEAKDIVRCQCGYRILYKKRKADPKNPPQYEAI</sequence>
<evidence type="ECO:0000256" key="10">
    <source>
        <dbReference type="ARBA" id="ARBA00025770"/>
    </source>
</evidence>
<dbReference type="InterPro" id="IPR023464">
    <property type="entry name" value="Rpo12"/>
</dbReference>
<keyword evidence="6" id="KW-0479">Metal-binding</keyword>
<evidence type="ECO:0000313" key="12">
    <source>
        <dbReference type="Proteomes" id="UP000688137"/>
    </source>
</evidence>
<dbReference type="GO" id="GO:0005736">
    <property type="term" value="C:RNA polymerase I complex"/>
    <property type="evidence" value="ECO:0007669"/>
    <property type="project" value="TreeGrafter"/>
</dbReference>
<gene>
    <name evidence="11" type="ORF">PPRIM_AZ9-3.1.T0390143</name>
</gene>
<keyword evidence="3" id="KW-0963">Cytoplasm</keyword>
<keyword evidence="2" id="KW-0240">DNA-directed RNA polymerase</keyword>
<organism evidence="11 12">
    <name type="scientific">Paramecium primaurelia</name>
    <dbReference type="NCBI Taxonomy" id="5886"/>
    <lineage>
        <taxon>Eukaryota</taxon>
        <taxon>Sar</taxon>
        <taxon>Alveolata</taxon>
        <taxon>Ciliophora</taxon>
        <taxon>Intramacronucleata</taxon>
        <taxon>Oligohymenophorea</taxon>
        <taxon>Peniculida</taxon>
        <taxon>Parameciidae</taxon>
        <taxon>Paramecium</taxon>
    </lineage>
</organism>
<comment type="similarity">
    <text evidence="10">Belongs to the archaeal Rpo12/eukaryotic RPC10 RNA polymerase subunit family.</text>
</comment>
<dbReference type="EMBL" id="CAJJDM010000038">
    <property type="protein sequence ID" value="CAD8066546.1"/>
    <property type="molecule type" value="Genomic_DNA"/>
</dbReference>
<accession>A0A8S1LPT7</accession>
<keyword evidence="12" id="KW-1185">Reference proteome</keyword>
<comment type="caution">
    <text evidence="11">The sequence shown here is derived from an EMBL/GenBank/DDBJ whole genome shotgun (WGS) entry which is preliminary data.</text>
</comment>
<dbReference type="GO" id="GO:0003677">
    <property type="term" value="F:DNA binding"/>
    <property type="evidence" value="ECO:0007669"/>
    <property type="project" value="InterPro"/>
</dbReference>
<dbReference type="InterPro" id="IPR029040">
    <property type="entry name" value="RPABC4/Spt4"/>
</dbReference>
<keyword evidence="4" id="KW-0808">Transferase</keyword>
<keyword evidence="8" id="KW-0804">Transcription</keyword>
<evidence type="ECO:0000256" key="1">
    <source>
        <dbReference type="ARBA" id="ARBA00004123"/>
    </source>
</evidence>
<evidence type="ECO:0000256" key="2">
    <source>
        <dbReference type="ARBA" id="ARBA00022478"/>
    </source>
</evidence>
<dbReference type="AlphaFoldDB" id="A0A8S1LPT7"/>
<name>A0A8S1LPT7_PARPR</name>
<dbReference type="GO" id="GO:0003899">
    <property type="term" value="F:DNA-directed RNA polymerase activity"/>
    <property type="evidence" value="ECO:0007669"/>
    <property type="project" value="InterPro"/>
</dbReference>
<dbReference type="InterPro" id="IPR039747">
    <property type="entry name" value="RPABC4"/>
</dbReference>
<dbReference type="PANTHER" id="PTHR12056">
    <property type="entry name" value="DNA-DIRECTED RNA POLYMERASES I, II, AND III"/>
    <property type="match status" value="1"/>
</dbReference>
<evidence type="ECO:0000256" key="5">
    <source>
        <dbReference type="ARBA" id="ARBA00022695"/>
    </source>
</evidence>
<dbReference type="Gene3D" id="2.20.28.30">
    <property type="entry name" value="RNA polymerase ii, chain L"/>
    <property type="match status" value="1"/>
</dbReference>
<keyword evidence="7" id="KW-0862">Zinc</keyword>
<dbReference type="GO" id="GO:0005665">
    <property type="term" value="C:RNA polymerase II, core complex"/>
    <property type="evidence" value="ECO:0007669"/>
    <property type="project" value="TreeGrafter"/>
</dbReference>
<dbReference type="Pfam" id="PF03604">
    <property type="entry name" value="Zn_ribbon_RPAB4"/>
    <property type="match status" value="1"/>
</dbReference>
<dbReference type="GO" id="GO:0006351">
    <property type="term" value="P:DNA-templated transcription"/>
    <property type="evidence" value="ECO:0007669"/>
    <property type="project" value="InterPro"/>
</dbReference>
<evidence type="ECO:0000313" key="11">
    <source>
        <dbReference type="EMBL" id="CAD8066546.1"/>
    </source>
</evidence>
<evidence type="ECO:0000256" key="8">
    <source>
        <dbReference type="ARBA" id="ARBA00023163"/>
    </source>
</evidence>
<dbReference type="GO" id="GO:0005666">
    <property type="term" value="C:RNA polymerase III complex"/>
    <property type="evidence" value="ECO:0007669"/>
    <property type="project" value="TreeGrafter"/>
</dbReference>
<keyword evidence="5" id="KW-0548">Nucleotidyltransferase</keyword>
<evidence type="ECO:0000256" key="3">
    <source>
        <dbReference type="ARBA" id="ARBA00022490"/>
    </source>
</evidence>
<evidence type="ECO:0000256" key="6">
    <source>
        <dbReference type="ARBA" id="ARBA00022723"/>
    </source>
</evidence>